<name>A0ABS8GWC2_9FLAO</name>
<evidence type="ECO:0000313" key="2">
    <source>
        <dbReference type="Proteomes" id="UP001197770"/>
    </source>
</evidence>
<dbReference type="InterPro" id="IPR026350">
    <property type="entry name" value="GxxExxY"/>
</dbReference>
<protein>
    <submittedName>
        <fullName evidence="1">GxxExxY protein</fullName>
    </submittedName>
</protein>
<dbReference type="Pfam" id="PF13366">
    <property type="entry name" value="PDDEXK_3"/>
    <property type="match status" value="1"/>
</dbReference>
<dbReference type="Proteomes" id="UP001197770">
    <property type="component" value="Unassembled WGS sequence"/>
</dbReference>
<proteinExistence type="predicted"/>
<comment type="caution">
    <text evidence="1">The sequence shown here is derived from an EMBL/GenBank/DDBJ whole genome shotgun (WGS) entry which is preliminary data.</text>
</comment>
<accession>A0ABS8GWC2</accession>
<organism evidence="1 2">
    <name type="scientific">Leeuwenhoekiella parthenopeia</name>
    <dbReference type="NCBI Taxonomy" id="2890320"/>
    <lineage>
        <taxon>Bacteria</taxon>
        <taxon>Pseudomonadati</taxon>
        <taxon>Bacteroidota</taxon>
        <taxon>Flavobacteriia</taxon>
        <taxon>Flavobacteriales</taxon>
        <taxon>Flavobacteriaceae</taxon>
        <taxon>Leeuwenhoekiella</taxon>
    </lineage>
</organism>
<keyword evidence="2" id="KW-1185">Reference proteome</keyword>
<gene>
    <name evidence="1" type="ORF">LLW17_16130</name>
</gene>
<dbReference type="RefSeq" id="WP_228231322.1">
    <property type="nucleotide sequence ID" value="NZ_JAJGMW010000026.1"/>
</dbReference>
<sequence length="136" mass="15850">MPHLLYQKETFKIIGVCMRVHRNLGPGFLESVYQEVLCKEFTEEGIPFEGQKLLPLYYKNQKLEKYFKADFLCFDRVILELKASTFIHKAMENQVVNYLKATSKPVGLLINFGEKSLTWKRLINTTTIRDNPDKSA</sequence>
<reference evidence="1 2" key="1">
    <citation type="submission" date="2021-11" db="EMBL/GenBank/DDBJ databases">
        <title>Seasonal and diel survey of microbial diversity of the Tyrrhenian coast.</title>
        <authorList>
            <person name="Gattoni G."/>
            <person name="Corral P."/>
        </authorList>
    </citation>
    <scope>NUCLEOTIDE SEQUENCE [LARGE SCALE GENOMIC DNA]</scope>
    <source>
        <strain evidence="1 2">Mr9</strain>
    </source>
</reference>
<dbReference type="NCBIfam" id="TIGR04256">
    <property type="entry name" value="GxxExxY"/>
    <property type="match status" value="1"/>
</dbReference>
<dbReference type="EMBL" id="JAJGMW010000026">
    <property type="protein sequence ID" value="MCC4214257.1"/>
    <property type="molecule type" value="Genomic_DNA"/>
</dbReference>
<evidence type="ECO:0000313" key="1">
    <source>
        <dbReference type="EMBL" id="MCC4214257.1"/>
    </source>
</evidence>